<organism evidence="1">
    <name type="scientific">marine sediment metagenome</name>
    <dbReference type="NCBI Taxonomy" id="412755"/>
    <lineage>
        <taxon>unclassified sequences</taxon>
        <taxon>metagenomes</taxon>
        <taxon>ecological metagenomes</taxon>
    </lineage>
</organism>
<dbReference type="AlphaFoldDB" id="X0W5Q5"/>
<feature type="non-terminal residue" evidence="1">
    <location>
        <position position="1"/>
    </location>
</feature>
<evidence type="ECO:0000313" key="1">
    <source>
        <dbReference type="EMBL" id="GAG26224.1"/>
    </source>
</evidence>
<proteinExistence type="predicted"/>
<dbReference type="EMBL" id="BARS01037445">
    <property type="protein sequence ID" value="GAG26224.1"/>
    <property type="molecule type" value="Genomic_DNA"/>
</dbReference>
<comment type="caution">
    <text evidence="1">The sequence shown here is derived from an EMBL/GenBank/DDBJ whole genome shotgun (WGS) entry which is preliminary data.</text>
</comment>
<protein>
    <submittedName>
        <fullName evidence="1">Uncharacterized protein</fullName>
    </submittedName>
</protein>
<accession>X0W5Q5</accession>
<gene>
    <name evidence="1" type="ORF">S01H1_57420</name>
</gene>
<sequence length="43" mass="5084">EELFKPEPQMPSEFWDVLDQQKAELEALKEKTGKTILTPDYFL</sequence>
<name>X0W5Q5_9ZZZZ</name>
<reference evidence="1" key="1">
    <citation type="journal article" date="2014" name="Front. Microbiol.">
        <title>High frequency of phylogenetically diverse reductive dehalogenase-homologous genes in deep subseafloor sedimentary metagenomes.</title>
        <authorList>
            <person name="Kawai M."/>
            <person name="Futagami T."/>
            <person name="Toyoda A."/>
            <person name="Takaki Y."/>
            <person name="Nishi S."/>
            <person name="Hori S."/>
            <person name="Arai W."/>
            <person name="Tsubouchi T."/>
            <person name="Morono Y."/>
            <person name="Uchiyama I."/>
            <person name="Ito T."/>
            <person name="Fujiyama A."/>
            <person name="Inagaki F."/>
            <person name="Takami H."/>
        </authorList>
    </citation>
    <scope>NUCLEOTIDE SEQUENCE</scope>
    <source>
        <strain evidence="1">Expedition CK06-06</strain>
    </source>
</reference>